<evidence type="ECO:0000256" key="1">
    <source>
        <dbReference type="SAM" id="SignalP"/>
    </source>
</evidence>
<dbReference type="AlphaFoldDB" id="D8QV75"/>
<dbReference type="KEGG" id="smo:SELMODRAFT_404400"/>
<dbReference type="SUPFAM" id="SSF51110">
    <property type="entry name" value="alpha-D-mannose-specific plant lectins"/>
    <property type="match status" value="1"/>
</dbReference>
<dbReference type="EMBL" id="GL377567">
    <property type="protein sequence ID" value="EFJ36003.1"/>
    <property type="molecule type" value="Genomic_DNA"/>
</dbReference>
<accession>D8QV75</accession>
<feature type="signal peptide" evidence="1">
    <location>
        <begin position="1"/>
        <end position="22"/>
    </location>
</feature>
<name>D8QV75_SELML</name>
<dbReference type="InterPro" id="IPR036426">
    <property type="entry name" value="Bulb-type_lectin_dom_sf"/>
</dbReference>
<sequence>MALIVLAPILLLLVSSVLLCHGQPPANRQFGGIFRFRLGFAQLAVERVQDLMDRLEAFVGRRFRGNFGYFAGRSVGFVVEYANNAYVRVRVWLYNRAYTENADICSVAPGRASLPGGDLLDSVGRMIATIRAELLDVARTRSWFGRVNIVLGYFGIEYEFQGTPFDSDPGDRPEGDGGSSGELLGFDRTDFLVHPVSTVVGLGVDPDAGNCWVFATSLVGGSHPQGSTLPEGNSLVSPSMEFRLSMEAGCDLVVRRSHSGEIVRRIVRGRDQACVLSLWKNGVLLVSGSRVVILKTKTNYGSKHSYGLAMENDGHARLYMTDLVKQIWSTEHI</sequence>
<dbReference type="InParanoid" id="D8QV75"/>
<organism evidence="3">
    <name type="scientific">Selaginella moellendorffii</name>
    <name type="common">Spikemoss</name>
    <dbReference type="NCBI Taxonomy" id="88036"/>
    <lineage>
        <taxon>Eukaryota</taxon>
        <taxon>Viridiplantae</taxon>
        <taxon>Streptophyta</taxon>
        <taxon>Embryophyta</taxon>
        <taxon>Tracheophyta</taxon>
        <taxon>Lycopodiopsida</taxon>
        <taxon>Selaginellales</taxon>
        <taxon>Selaginellaceae</taxon>
        <taxon>Selaginella</taxon>
    </lineage>
</organism>
<dbReference type="Gene3D" id="2.90.10.10">
    <property type="entry name" value="Bulb-type lectin domain"/>
    <property type="match status" value="1"/>
</dbReference>
<evidence type="ECO:0008006" key="4">
    <source>
        <dbReference type="Google" id="ProtNLM"/>
    </source>
</evidence>
<keyword evidence="3" id="KW-1185">Reference proteome</keyword>
<gene>
    <name evidence="2" type="ORF">SELMODRAFT_404400</name>
</gene>
<evidence type="ECO:0000313" key="2">
    <source>
        <dbReference type="EMBL" id="EFJ36003.1"/>
    </source>
</evidence>
<evidence type="ECO:0000313" key="3">
    <source>
        <dbReference type="Proteomes" id="UP000001514"/>
    </source>
</evidence>
<reference evidence="2 3" key="1">
    <citation type="journal article" date="2011" name="Science">
        <title>The Selaginella genome identifies genetic changes associated with the evolution of vascular plants.</title>
        <authorList>
            <person name="Banks J.A."/>
            <person name="Nishiyama T."/>
            <person name="Hasebe M."/>
            <person name="Bowman J.L."/>
            <person name="Gribskov M."/>
            <person name="dePamphilis C."/>
            <person name="Albert V.A."/>
            <person name="Aono N."/>
            <person name="Aoyama T."/>
            <person name="Ambrose B.A."/>
            <person name="Ashton N.W."/>
            <person name="Axtell M.J."/>
            <person name="Barker E."/>
            <person name="Barker M.S."/>
            <person name="Bennetzen J.L."/>
            <person name="Bonawitz N.D."/>
            <person name="Chapple C."/>
            <person name="Cheng C."/>
            <person name="Correa L.G."/>
            <person name="Dacre M."/>
            <person name="DeBarry J."/>
            <person name="Dreyer I."/>
            <person name="Elias M."/>
            <person name="Engstrom E.M."/>
            <person name="Estelle M."/>
            <person name="Feng L."/>
            <person name="Finet C."/>
            <person name="Floyd S.K."/>
            <person name="Frommer W.B."/>
            <person name="Fujita T."/>
            <person name="Gramzow L."/>
            <person name="Gutensohn M."/>
            <person name="Harholt J."/>
            <person name="Hattori M."/>
            <person name="Heyl A."/>
            <person name="Hirai T."/>
            <person name="Hiwatashi Y."/>
            <person name="Ishikawa M."/>
            <person name="Iwata M."/>
            <person name="Karol K.G."/>
            <person name="Koehler B."/>
            <person name="Kolukisaoglu U."/>
            <person name="Kubo M."/>
            <person name="Kurata T."/>
            <person name="Lalonde S."/>
            <person name="Li K."/>
            <person name="Li Y."/>
            <person name="Litt A."/>
            <person name="Lyons E."/>
            <person name="Manning G."/>
            <person name="Maruyama T."/>
            <person name="Michael T.P."/>
            <person name="Mikami K."/>
            <person name="Miyazaki S."/>
            <person name="Morinaga S."/>
            <person name="Murata T."/>
            <person name="Mueller-Roeber B."/>
            <person name="Nelson D.R."/>
            <person name="Obara M."/>
            <person name="Oguri Y."/>
            <person name="Olmstead R.G."/>
            <person name="Onodera N."/>
            <person name="Petersen B.L."/>
            <person name="Pils B."/>
            <person name="Prigge M."/>
            <person name="Rensing S.A."/>
            <person name="Riano-Pachon D.M."/>
            <person name="Roberts A.W."/>
            <person name="Sato Y."/>
            <person name="Scheller H.V."/>
            <person name="Schulz B."/>
            <person name="Schulz C."/>
            <person name="Shakirov E.V."/>
            <person name="Shibagaki N."/>
            <person name="Shinohara N."/>
            <person name="Shippen D.E."/>
            <person name="Soerensen I."/>
            <person name="Sotooka R."/>
            <person name="Sugimoto N."/>
            <person name="Sugita M."/>
            <person name="Sumikawa N."/>
            <person name="Tanurdzic M."/>
            <person name="Theissen G."/>
            <person name="Ulvskov P."/>
            <person name="Wakazuki S."/>
            <person name="Weng J.K."/>
            <person name="Willats W.W."/>
            <person name="Wipf D."/>
            <person name="Wolf P.G."/>
            <person name="Yang L."/>
            <person name="Zimmer A.D."/>
            <person name="Zhu Q."/>
            <person name="Mitros T."/>
            <person name="Hellsten U."/>
            <person name="Loque D."/>
            <person name="Otillar R."/>
            <person name="Salamov A."/>
            <person name="Schmutz J."/>
            <person name="Shapiro H."/>
            <person name="Lindquist E."/>
            <person name="Lucas S."/>
            <person name="Rokhsar D."/>
            <person name="Grigoriev I.V."/>
        </authorList>
    </citation>
    <scope>NUCLEOTIDE SEQUENCE [LARGE SCALE GENOMIC DNA]</scope>
</reference>
<protein>
    <recommendedName>
        <fullName evidence="4">Bulb-type lectin domain-containing protein</fullName>
    </recommendedName>
</protein>
<dbReference type="HOGENOM" id="CLU_824871_0_0_1"/>
<dbReference type="Proteomes" id="UP000001514">
    <property type="component" value="Unassembled WGS sequence"/>
</dbReference>
<dbReference type="Gramene" id="EFJ36003">
    <property type="protein sequence ID" value="EFJ36003"/>
    <property type="gene ID" value="SELMODRAFT_404400"/>
</dbReference>
<keyword evidence="1" id="KW-0732">Signal</keyword>
<feature type="chain" id="PRO_5003121258" description="Bulb-type lectin domain-containing protein" evidence="1">
    <location>
        <begin position="23"/>
        <end position="333"/>
    </location>
</feature>
<proteinExistence type="predicted"/>